<comment type="caution">
    <text evidence="2">The sequence shown here is derived from an EMBL/GenBank/DDBJ whole genome shotgun (WGS) entry which is preliminary data.</text>
</comment>
<evidence type="ECO:0008006" key="4">
    <source>
        <dbReference type="Google" id="ProtNLM"/>
    </source>
</evidence>
<keyword evidence="3" id="KW-1185">Reference proteome</keyword>
<accession>A0ABN2EUW0</accession>
<name>A0ABN2EUW0_9ACTN</name>
<dbReference type="RefSeq" id="WP_344222390.1">
    <property type="nucleotide sequence ID" value="NZ_BAAAOS010000068.1"/>
</dbReference>
<keyword evidence="1" id="KW-0472">Membrane</keyword>
<protein>
    <recommendedName>
        <fullName evidence="4">DUF3137 domain-containing protein</fullName>
    </recommendedName>
</protein>
<keyword evidence="1" id="KW-0812">Transmembrane</keyword>
<gene>
    <name evidence="2" type="ORF">GCM10009789_84190</name>
</gene>
<feature type="transmembrane region" description="Helical" evidence="1">
    <location>
        <begin position="6"/>
        <end position="28"/>
    </location>
</feature>
<keyword evidence="1" id="KW-1133">Transmembrane helix</keyword>
<evidence type="ECO:0000313" key="2">
    <source>
        <dbReference type="EMBL" id="GAA1617399.1"/>
    </source>
</evidence>
<evidence type="ECO:0000256" key="1">
    <source>
        <dbReference type="SAM" id="Phobius"/>
    </source>
</evidence>
<sequence>MFEAVFLFMVVLVAAFVALAVVVGVSAGKRRKAFLQKRWYDASRHGWHPVPPNPWLAEVVAKLYQRGRAGEMIAGDFRGRGMCALDYSYTTSSTGANGQTTSTTHHVHAVALNLPVALPPLTLTKDSGAKRFLAGRDLELESHAFNERFRIGCADDRYASAVLHPRMMEWMLYNPGLEWQFAGNALVSWGTGPYLIPDVVARLEAMSRLIELIPPFVLRDYGRPAYWPA</sequence>
<dbReference type="Proteomes" id="UP001500393">
    <property type="component" value="Unassembled WGS sequence"/>
</dbReference>
<organism evidence="2 3">
    <name type="scientific">Kribbella sancticallisti</name>
    <dbReference type="NCBI Taxonomy" id="460087"/>
    <lineage>
        <taxon>Bacteria</taxon>
        <taxon>Bacillati</taxon>
        <taxon>Actinomycetota</taxon>
        <taxon>Actinomycetes</taxon>
        <taxon>Propionibacteriales</taxon>
        <taxon>Kribbellaceae</taxon>
        <taxon>Kribbella</taxon>
    </lineage>
</organism>
<reference evidence="2 3" key="1">
    <citation type="journal article" date="2019" name="Int. J. Syst. Evol. Microbiol.">
        <title>The Global Catalogue of Microorganisms (GCM) 10K type strain sequencing project: providing services to taxonomists for standard genome sequencing and annotation.</title>
        <authorList>
            <consortium name="The Broad Institute Genomics Platform"/>
            <consortium name="The Broad Institute Genome Sequencing Center for Infectious Disease"/>
            <person name="Wu L."/>
            <person name="Ma J."/>
        </authorList>
    </citation>
    <scope>NUCLEOTIDE SEQUENCE [LARGE SCALE GENOMIC DNA]</scope>
    <source>
        <strain evidence="2 3">JCM 14969</strain>
    </source>
</reference>
<evidence type="ECO:0000313" key="3">
    <source>
        <dbReference type="Proteomes" id="UP001500393"/>
    </source>
</evidence>
<dbReference type="EMBL" id="BAAAOS010000068">
    <property type="protein sequence ID" value="GAA1617399.1"/>
    <property type="molecule type" value="Genomic_DNA"/>
</dbReference>
<proteinExistence type="predicted"/>